<gene>
    <name evidence="1" type="ORF">HMPREF0004_5437</name>
</gene>
<dbReference type="eggNOG" id="ENOG5032YGE">
    <property type="taxonomic scope" value="Bacteria"/>
</dbReference>
<dbReference type="AlphaFoldDB" id="D4XIZ0"/>
<protein>
    <recommendedName>
        <fullName evidence="3">Knr4/Smi1-like domain-containing protein</fullName>
    </recommendedName>
</protein>
<organism evidence="1 2">
    <name type="scientific">Achromobacter piechaudii ATCC 43553</name>
    <dbReference type="NCBI Taxonomy" id="742159"/>
    <lineage>
        <taxon>Bacteria</taxon>
        <taxon>Pseudomonadati</taxon>
        <taxon>Pseudomonadota</taxon>
        <taxon>Betaproteobacteria</taxon>
        <taxon>Burkholderiales</taxon>
        <taxon>Alcaligenaceae</taxon>
        <taxon>Achromobacter</taxon>
    </lineage>
</organism>
<reference evidence="2" key="1">
    <citation type="submission" date="2010-03" db="EMBL/GenBank/DDBJ databases">
        <title>Complete sequence of Mobiluncus curtisii ATCC 43063.</title>
        <authorList>
            <person name="Muzny D."/>
            <person name="Qin X."/>
            <person name="Deng J."/>
            <person name="Jiang H."/>
            <person name="Liu Y."/>
            <person name="Qu J."/>
            <person name="Song X.-Z."/>
            <person name="Zhang L."/>
            <person name="Thornton R."/>
            <person name="Coyle M."/>
            <person name="Francisco L."/>
            <person name="Jackson L."/>
            <person name="Javaid M."/>
            <person name="Korchina V."/>
            <person name="Kovar C."/>
            <person name="Mata R."/>
            <person name="Mathew T."/>
            <person name="Ngo R."/>
            <person name="Nguyen L."/>
            <person name="Nguyen N."/>
            <person name="Okwuonu G."/>
            <person name="Ongeri F."/>
            <person name="Pham C."/>
            <person name="Simmons D."/>
            <person name="Wilczek-Boney K."/>
            <person name="Hale W."/>
            <person name="Jakkamsetti A."/>
            <person name="Pham P."/>
            <person name="Ruth R."/>
            <person name="San Lucas F."/>
            <person name="Warren J."/>
            <person name="Zhang J."/>
            <person name="Zhao Z."/>
            <person name="Zhou C."/>
            <person name="Zhu D."/>
            <person name="Lee S."/>
            <person name="Bess C."/>
            <person name="Blankenburg K."/>
            <person name="Forbes L."/>
            <person name="Fu Q."/>
            <person name="Gubbala S."/>
            <person name="Hirani K."/>
            <person name="Jayaseelan J.C."/>
            <person name="Lara F."/>
            <person name="Munidasa M."/>
            <person name="Palculict T."/>
            <person name="Patil S."/>
            <person name="Pu L.-L."/>
            <person name="Saada N."/>
            <person name="Tang L."/>
            <person name="Weissenberger G."/>
            <person name="Zhu Y."/>
            <person name="Hemphill L."/>
            <person name="Shang Y."/>
            <person name="Youmans B."/>
            <person name="Ayvaz T."/>
            <person name="Ross M."/>
            <person name="Santibanez J."/>
            <person name="Aqrawi P."/>
            <person name="Gross S."/>
            <person name="Joshi V."/>
            <person name="Fowler G."/>
            <person name="Nazareth L."/>
            <person name="Reid J."/>
            <person name="Worley K."/>
            <person name="Petrosino J."/>
            <person name="Highlander S."/>
            <person name="Gibbs R."/>
            <person name="Gibbs R."/>
        </authorList>
    </citation>
    <scope>NUCLEOTIDE SEQUENCE [LARGE SCALE GENOMIC DNA]</scope>
    <source>
        <strain evidence="2">ATCC 43553</strain>
    </source>
</reference>
<evidence type="ECO:0000313" key="2">
    <source>
        <dbReference type="Proteomes" id="UP000004510"/>
    </source>
</evidence>
<dbReference type="Proteomes" id="UP000004510">
    <property type="component" value="Unassembled WGS sequence"/>
</dbReference>
<evidence type="ECO:0000313" key="1">
    <source>
        <dbReference type="EMBL" id="EFF73243.1"/>
    </source>
</evidence>
<comment type="caution">
    <text evidence="1">The sequence shown here is derived from an EMBL/GenBank/DDBJ whole genome shotgun (WGS) entry which is preliminary data.</text>
</comment>
<name>D4XIZ0_9BURK</name>
<dbReference type="EMBL" id="ADMS01000124">
    <property type="protein sequence ID" value="EFF73243.1"/>
    <property type="molecule type" value="Genomic_DNA"/>
</dbReference>
<dbReference type="HOGENOM" id="CLU_105717_0_0_4"/>
<accession>D4XIZ0</accession>
<evidence type="ECO:0008006" key="3">
    <source>
        <dbReference type="Google" id="ProtNLM"/>
    </source>
</evidence>
<dbReference type="PATRIC" id="fig|742159.3.peg.1148"/>
<sequence length="228" mass="25226">MVRKDRPKCQEQALDENLNSPAQFETCLSTIRSTPSTVRSWPNPPAYQNAAENKASDCNIIDTPSEETDMTSQPQRLLDHLAARGWTVLRTAPTSTPAAAPCEAHGYGAFLATFTELHNANQTRWFLSAADHDCTADNAFPWHTLRDISLEAALDDAGRQAVLDFWQQHTPIYMSVAGDYEFLAIERHSGRIVHGIEPEFEDTRDVAPNLAALFEDMIAGRAMAALLA</sequence>
<proteinExistence type="predicted"/>